<reference evidence="3 4" key="1">
    <citation type="journal article" date="2019" name="Int. J. Syst. Evol. Microbiol.">
        <title>The Global Catalogue of Microorganisms (GCM) 10K type strain sequencing project: providing services to taxonomists for standard genome sequencing and annotation.</title>
        <authorList>
            <consortium name="The Broad Institute Genomics Platform"/>
            <consortium name="The Broad Institute Genome Sequencing Center for Infectious Disease"/>
            <person name="Wu L."/>
            <person name="Ma J."/>
        </authorList>
    </citation>
    <scope>NUCLEOTIDE SEQUENCE [LARGE SCALE GENOMIC DNA]</scope>
    <source>
        <strain evidence="3 4">JCM 3272</strain>
    </source>
</reference>
<feature type="compositionally biased region" description="Polar residues" evidence="1">
    <location>
        <begin position="30"/>
        <end position="39"/>
    </location>
</feature>
<proteinExistence type="predicted"/>
<comment type="caution">
    <text evidence="3">The sequence shown here is derived from an EMBL/GenBank/DDBJ whole genome shotgun (WGS) entry which is preliminary data.</text>
</comment>
<keyword evidence="2" id="KW-1133">Transmembrane helix</keyword>
<feature type="transmembrane region" description="Helical" evidence="2">
    <location>
        <begin position="101"/>
        <end position="125"/>
    </location>
</feature>
<gene>
    <name evidence="3" type="ORF">GCM10010170_067550</name>
</gene>
<feature type="region of interest" description="Disordered" evidence="1">
    <location>
        <begin position="28"/>
        <end position="57"/>
    </location>
</feature>
<evidence type="ECO:0000313" key="4">
    <source>
        <dbReference type="Proteomes" id="UP001501444"/>
    </source>
</evidence>
<name>A0ABN3H408_9ACTN</name>
<feature type="region of interest" description="Disordered" evidence="1">
    <location>
        <begin position="130"/>
        <end position="151"/>
    </location>
</feature>
<keyword evidence="4" id="KW-1185">Reference proteome</keyword>
<dbReference type="EMBL" id="BAAARV010000067">
    <property type="protein sequence ID" value="GAA2367899.1"/>
    <property type="molecule type" value="Genomic_DNA"/>
</dbReference>
<evidence type="ECO:0000313" key="3">
    <source>
        <dbReference type="EMBL" id="GAA2367899.1"/>
    </source>
</evidence>
<sequence length="304" mass="31000">MQPCPNCGGMGIDANGYCTQCRTYRGVPQAPQQPTSGTPYSGAPYGGQQPYAGYPASATPSYPEYPASSVPSSYPDPISAPPSAYGATYGGSGGGSSRNKYLTPILALSGVLVVLVVAIVVVALVKGGGDDKKTDPQAGGPTGAATATAKSTGKPSAAIDTCVIGTWTTTQYTIQQVVENVGNVPITLQKNGSTMKFTPEGHLTEVYKDTTFTGNPTIQGTAVPMTITVNGTVTGDVATSNGSFTYTNVSATGTTNLKAPTVQVDETDPLTADDSPAKFSCNGSTLTITGAQFTQTLNKSSSNY</sequence>
<accession>A0ABN3H408</accession>
<dbReference type="Proteomes" id="UP001501444">
    <property type="component" value="Unassembled WGS sequence"/>
</dbReference>
<keyword evidence="2" id="KW-0472">Membrane</keyword>
<evidence type="ECO:0008006" key="5">
    <source>
        <dbReference type="Google" id="ProtNLM"/>
    </source>
</evidence>
<evidence type="ECO:0000256" key="2">
    <source>
        <dbReference type="SAM" id="Phobius"/>
    </source>
</evidence>
<protein>
    <recommendedName>
        <fullName evidence="5">DUF4352 domain-containing protein</fullName>
    </recommendedName>
</protein>
<evidence type="ECO:0000256" key="1">
    <source>
        <dbReference type="SAM" id="MobiDB-lite"/>
    </source>
</evidence>
<organism evidence="3 4">
    <name type="scientific">Dactylosporangium salmoneum</name>
    <dbReference type="NCBI Taxonomy" id="53361"/>
    <lineage>
        <taxon>Bacteria</taxon>
        <taxon>Bacillati</taxon>
        <taxon>Actinomycetota</taxon>
        <taxon>Actinomycetes</taxon>
        <taxon>Micromonosporales</taxon>
        <taxon>Micromonosporaceae</taxon>
        <taxon>Dactylosporangium</taxon>
    </lineage>
</organism>
<keyword evidence="2" id="KW-0812">Transmembrane</keyword>